<comment type="caution">
    <text evidence="1">The sequence shown here is derived from an EMBL/GenBank/DDBJ whole genome shotgun (WGS) entry which is preliminary data.</text>
</comment>
<protein>
    <submittedName>
        <fullName evidence="1">Cytidylate kinase-like family protein</fullName>
    </submittedName>
</protein>
<name>A0ABV1DBJ3_9FIRM</name>
<dbReference type="SUPFAM" id="SSF52540">
    <property type="entry name" value="P-loop containing nucleoside triphosphate hydrolases"/>
    <property type="match status" value="1"/>
</dbReference>
<evidence type="ECO:0000313" key="1">
    <source>
        <dbReference type="EMBL" id="MEQ2427734.1"/>
    </source>
</evidence>
<dbReference type="Pfam" id="PF13189">
    <property type="entry name" value="Cytidylate_kin2"/>
    <property type="match status" value="1"/>
</dbReference>
<organism evidence="1 2">
    <name type="scientific">Enterocloster hominis</name>
    <name type="common">ex Hitch et al. 2024</name>
    <dbReference type="NCBI Taxonomy" id="1917870"/>
    <lineage>
        <taxon>Bacteria</taxon>
        <taxon>Bacillati</taxon>
        <taxon>Bacillota</taxon>
        <taxon>Clostridia</taxon>
        <taxon>Lachnospirales</taxon>
        <taxon>Lachnospiraceae</taxon>
        <taxon>Enterocloster</taxon>
    </lineage>
</organism>
<dbReference type="RefSeq" id="WP_025486980.1">
    <property type="nucleotide sequence ID" value="NZ_JAJFDX010000001.1"/>
</dbReference>
<dbReference type="Gene3D" id="3.40.50.300">
    <property type="entry name" value="P-loop containing nucleotide triphosphate hydrolases"/>
    <property type="match status" value="1"/>
</dbReference>
<keyword evidence="2" id="KW-1185">Reference proteome</keyword>
<reference evidence="1 2" key="1">
    <citation type="submission" date="2024-03" db="EMBL/GenBank/DDBJ databases">
        <title>Human intestinal bacterial collection.</title>
        <authorList>
            <person name="Pauvert C."/>
            <person name="Hitch T.C.A."/>
            <person name="Clavel T."/>
        </authorList>
    </citation>
    <scope>NUCLEOTIDE SEQUENCE [LARGE SCALE GENOMIC DNA]</scope>
    <source>
        <strain evidence="1 2">CLA-SR-H021</strain>
    </source>
</reference>
<accession>A0ABV1DBJ3</accession>
<gene>
    <name evidence="1" type="ORF">WMQ36_22475</name>
</gene>
<sequence length="208" mass="23780">MRRSCITIERQYGSGGREVGRILSHKLGIPFYDGELLLLAAERFGLNPGVLKEKDEKRSGSLLHDIAVFAGSMQDYGRMFEPYQQFEAVSETIRRLAMEGPGIFIGRCADTVLKNVCGSLNIFIYASSMEERIQRIHHTDHVPLKNIEAYIRRKDQQRREYYKMFAEKEWGRMENHDICLNTSSFGYEGCADIIAAMADRASGSRKKE</sequence>
<evidence type="ECO:0000313" key="2">
    <source>
        <dbReference type="Proteomes" id="UP001454086"/>
    </source>
</evidence>
<dbReference type="Proteomes" id="UP001454086">
    <property type="component" value="Unassembled WGS sequence"/>
</dbReference>
<proteinExistence type="predicted"/>
<dbReference type="EMBL" id="JBBMFM010000123">
    <property type="protein sequence ID" value="MEQ2427734.1"/>
    <property type="molecule type" value="Genomic_DNA"/>
</dbReference>
<dbReference type="InterPro" id="IPR027417">
    <property type="entry name" value="P-loop_NTPase"/>
</dbReference>